<dbReference type="InterPro" id="IPR055530">
    <property type="entry name" value="DUF7104"/>
</dbReference>
<protein>
    <submittedName>
        <fullName evidence="3">Heterokaryon incompatibility protein-domain-containing protein</fullName>
    </submittedName>
</protein>
<dbReference type="Gene3D" id="1.25.40.10">
    <property type="entry name" value="Tetratricopeptide repeat domain"/>
    <property type="match status" value="1"/>
</dbReference>
<dbReference type="InterPro" id="IPR011990">
    <property type="entry name" value="TPR-like_helical_dom_sf"/>
</dbReference>
<comment type="caution">
    <text evidence="3">The sequence shown here is derived from an EMBL/GenBank/DDBJ whole genome shotgun (WGS) entry which is preliminary data.</text>
</comment>
<feature type="region of interest" description="Disordered" evidence="1">
    <location>
        <begin position="1143"/>
        <end position="1217"/>
    </location>
</feature>
<evidence type="ECO:0000259" key="2">
    <source>
        <dbReference type="Pfam" id="PF06985"/>
    </source>
</evidence>
<dbReference type="PANTHER" id="PTHR24148:SF78">
    <property type="entry name" value="HETEROKARYON INCOMPATIBILITY DOMAIN-CONTAINING PROTEIN"/>
    <property type="match status" value="1"/>
</dbReference>
<organism evidence="3 4">
    <name type="scientific">Diplogelasinospora grovesii</name>
    <dbReference type="NCBI Taxonomy" id="303347"/>
    <lineage>
        <taxon>Eukaryota</taxon>
        <taxon>Fungi</taxon>
        <taxon>Dikarya</taxon>
        <taxon>Ascomycota</taxon>
        <taxon>Pezizomycotina</taxon>
        <taxon>Sordariomycetes</taxon>
        <taxon>Sordariomycetidae</taxon>
        <taxon>Sordariales</taxon>
        <taxon>Diplogelasinosporaceae</taxon>
        <taxon>Diplogelasinospora</taxon>
    </lineage>
</organism>
<dbReference type="AlphaFoldDB" id="A0AAN6MU60"/>
<dbReference type="Proteomes" id="UP001303473">
    <property type="component" value="Unassembled WGS sequence"/>
</dbReference>
<dbReference type="Pfam" id="PF23397">
    <property type="entry name" value="DUF7104"/>
    <property type="match status" value="5"/>
</dbReference>
<dbReference type="EMBL" id="MU854142">
    <property type="protein sequence ID" value="KAK3933541.1"/>
    <property type="molecule type" value="Genomic_DNA"/>
</dbReference>
<dbReference type="Pfam" id="PF06985">
    <property type="entry name" value="HET"/>
    <property type="match status" value="1"/>
</dbReference>
<accession>A0AAN6MU60</accession>
<name>A0AAN6MU60_9PEZI</name>
<dbReference type="InterPro" id="IPR052895">
    <property type="entry name" value="HetReg/Transcr_Mod"/>
</dbReference>
<evidence type="ECO:0000256" key="1">
    <source>
        <dbReference type="SAM" id="MobiDB-lite"/>
    </source>
</evidence>
<evidence type="ECO:0000313" key="3">
    <source>
        <dbReference type="EMBL" id="KAK3933541.1"/>
    </source>
</evidence>
<dbReference type="Gene3D" id="1.20.5.340">
    <property type="match status" value="3"/>
</dbReference>
<feature type="compositionally biased region" description="Basic and acidic residues" evidence="1">
    <location>
        <begin position="1208"/>
        <end position="1217"/>
    </location>
</feature>
<proteinExistence type="predicted"/>
<sequence>MGNYLGKIVSQPAKQPYRYTPLPDGSIRLLVLLPGRDADDPVRCQLVDYTLRGSGDVPDLYEALSYVWGGPEKPGSIFIGPGFSHRLATTASLHAALLRLRGRTVKRVLWIDAVCINQDDRAEKANQIRLMAEIYCRASRVIIWLGEPDGDEIEALQVIRAAAVAAAGEDDAPEVSNGDTGRQGVISLIRRPWFQRIWVLQEAAAARNILVKHGTAELDGYAFYLGLRWLQRSPGEVLSRRLETVYPAVYLMSGAIFRSKSYATRPSGEASLEIRPLGELVDMYHAHQATNRRDKVFALLGMSSDGDLDAAGLSPDYDIPWGELLRRLIRFALGDHVSIEKTWDDAEMAVIRGEGQVLARVAAVEQSTSPGTGQMVTFVSRDESGNWECESRHALLALAKPVQPDDLVCRLRGATRPVVIRPRKDYFSLVMIAGPPVGVKAAMGGDRAHLSNFQHDFLLVWDWQRSSTGAPDQDEYAPLIADVDGGAAAEQSGEAARGAWETATAITSRIWNAALVCEDGGEYQRATLGFREAVGLFKRCSRVQGPVGCEEELRVREDWANGAAESIRRLVRARAAPQAQGSACDDAAGAKTDFMLLKINQTTEKDLLPAVAWMREEAAKAMKPGPGAEELLRQAVEMRVLEQGADHPDTLGAKEVLAVKCRDVWAKGQAEKLLAEIVEMRERLQGTDHLDTLTAQERLAETTKSFTKASRLFEKVIKARTRLQGADYPDTLASEERLETARIHNADEETPIDTRALQKLIERRIMVQGGGHPDVTRSCANLMSFARDSNFFRESWALGIDMLRGRADVSQASLAEVAQNEDGRMMRLLLEQKGSEIRVTGAVVQGAARNKYAGEEVMEALLDHRGDEVQITEAVLEAAAQTWTSGPGVMRLLFERKEEEIPVITESVVASAAGNVTSAPEVVGLLLDQRSREIRITEDVLKAAVANHASGDRVTRLLFERRRDEARAAITGRVLEAAVAHYNPGRETVRLLLDSKGPDVQATAGLLETAVRNHCDEDTIRLLCEVGGTPVTEGVLKAAAEDTHTFGGQAMQFFLARGVDDALITEDVLATAARHSGEMSSPMTALLTVGERKIRITEAVVRAAKNNAWSLTSLLKMRGKTVVMTDELAIQAEEMIKSKRLGNTVTEALDKPGEVEEEQDEEEDHEGYYEDDYEDDYEDGDEEEGYDGEGDEGGDEEEDGEEGGETTDDGRDDERLY</sequence>
<dbReference type="InterPro" id="IPR010730">
    <property type="entry name" value="HET"/>
</dbReference>
<feature type="compositionally biased region" description="Acidic residues" evidence="1">
    <location>
        <begin position="1155"/>
        <end position="1207"/>
    </location>
</feature>
<gene>
    <name evidence="3" type="ORF">QBC46DRAFT_433259</name>
</gene>
<reference evidence="4" key="1">
    <citation type="journal article" date="2023" name="Mol. Phylogenet. Evol.">
        <title>Genome-scale phylogeny and comparative genomics of the fungal order Sordariales.</title>
        <authorList>
            <person name="Hensen N."/>
            <person name="Bonometti L."/>
            <person name="Westerberg I."/>
            <person name="Brannstrom I.O."/>
            <person name="Guillou S."/>
            <person name="Cros-Aarteil S."/>
            <person name="Calhoun S."/>
            <person name="Haridas S."/>
            <person name="Kuo A."/>
            <person name="Mondo S."/>
            <person name="Pangilinan J."/>
            <person name="Riley R."/>
            <person name="LaButti K."/>
            <person name="Andreopoulos B."/>
            <person name="Lipzen A."/>
            <person name="Chen C."/>
            <person name="Yan M."/>
            <person name="Daum C."/>
            <person name="Ng V."/>
            <person name="Clum A."/>
            <person name="Steindorff A."/>
            <person name="Ohm R.A."/>
            <person name="Martin F."/>
            <person name="Silar P."/>
            <person name="Natvig D.O."/>
            <person name="Lalanne C."/>
            <person name="Gautier V."/>
            <person name="Ament-Velasquez S.L."/>
            <person name="Kruys A."/>
            <person name="Hutchinson M.I."/>
            <person name="Powell A.J."/>
            <person name="Barry K."/>
            <person name="Miller A.N."/>
            <person name="Grigoriev I.V."/>
            <person name="Debuchy R."/>
            <person name="Gladieux P."/>
            <person name="Hiltunen Thoren M."/>
            <person name="Johannesson H."/>
        </authorList>
    </citation>
    <scope>NUCLEOTIDE SEQUENCE [LARGE SCALE GENOMIC DNA]</scope>
    <source>
        <strain evidence="4">CBS 340.73</strain>
    </source>
</reference>
<evidence type="ECO:0000313" key="4">
    <source>
        <dbReference type="Proteomes" id="UP001303473"/>
    </source>
</evidence>
<feature type="domain" description="Heterokaryon incompatibility" evidence="2">
    <location>
        <begin position="61"/>
        <end position="202"/>
    </location>
</feature>
<keyword evidence="4" id="KW-1185">Reference proteome</keyword>
<dbReference type="PANTHER" id="PTHR24148">
    <property type="entry name" value="ANKYRIN REPEAT DOMAIN-CONTAINING PROTEIN 39 HOMOLOG-RELATED"/>
    <property type="match status" value="1"/>
</dbReference>